<dbReference type="CDD" id="cd17546">
    <property type="entry name" value="REC_hyHK_CKI1_RcsC-like"/>
    <property type="match status" value="2"/>
</dbReference>
<evidence type="ECO:0000259" key="13">
    <source>
        <dbReference type="PROSITE" id="PS50110"/>
    </source>
</evidence>
<keyword evidence="6 15" id="KW-0418">Kinase</keyword>
<dbReference type="SUPFAM" id="SSF52172">
    <property type="entry name" value="CheY-like"/>
    <property type="match status" value="2"/>
</dbReference>
<dbReference type="PANTHER" id="PTHR45339:SF1">
    <property type="entry name" value="HYBRID SIGNAL TRANSDUCTION HISTIDINE KINASE J"/>
    <property type="match status" value="1"/>
</dbReference>
<dbReference type="SUPFAM" id="SSF47384">
    <property type="entry name" value="Homodimeric domain of signal transducing histidine kinase"/>
    <property type="match status" value="1"/>
</dbReference>
<dbReference type="GeneID" id="97989498"/>
<dbReference type="CDD" id="cd00082">
    <property type="entry name" value="HisKA"/>
    <property type="match status" value="1"/>
</dbReference>
<evidence type="ECO:0000256" key="6">
    <source>
        <dbReference type="ARBA" id="ARBA00022777"/>
    </source>
</evidence>
<dbReference type="Pfam" id="PF02518">
    <property type="entry name" value="HATPase_c"/>
    <property type="match status" value="1"/>
</dbReference>
<evidence type="ECO:0000256" key="9">
    <source>
        <dbReference type="ARBA" id="ARBA00074306"/>
    </source>
</evidence>
<sequence>MSREKKPPLKLSKLSLIICIVAFIFSGISIWISYGMNENAQRMYEHPYTVSNSARAMRSRLWDMKSFSGILLTHEFHTKEDKESFFQARYDMQNGEIETIRSLYLGPSRDVDALREAMDALIEVQTKACGYAEGHSSDEIQEYMDTNVYPCYDRVSDCLTVIINFADTKIYSLKEQVQKSGIAATIVSLMIAFSTIGLTILSNRQERRNIEALTAREHELKDALYLAQQSSDAKKDFLSRMSHEIRTPMNIIVGMTTIAGANLEDKNRVKDCLSKIAFSSKHLLSLINDILDMSKIEEGKLTVNNELFRLPQMFEAIVPAIYSQAEAKGSVFECKFDGMVSDTVIGDSLRINQILLNLLSNAVKFTPAGGSIRLSVSQAPVKNGRTRLTFKVEDSGIGMSEKFQQHLFTPFEQEDGTVSRKYGGTGLGMAITKNLVSLLGGVIYVKSKQGEGTSFTVELPVRVPEEDEGQESGVLDDLKVLVVDDDESSCTHAGMLLKKMGIDAEWVQQGSEAIQMVLKAHEEYRDYNACLIDWKMPGMNGIEVTRRIRKELGPDTLVIIISSYDWSEIEHEAKEAGVNAFIAKPLFESSLYQVLASATRKDHAVTEASKGSTVSFEGKRFLLVEDNELNQEIAVEILKGTGAEIQCARDGREAVDEFNTSAAGYYDLILMDIQMPVMDGYEATRAIRLSNHEDAGRVPILAMTANAFREDETAALAAGMNGHIAKPIEVDMLYRKILELL</sequence>
<dbReference type="PROSITE" id="PS50110">
    <property type="entry name" value="RESPONSE_REGULATORY"/>
    <property type="match status" value="2"/>
</dbReference>
<dbReference type="SUPFAM" id="SSF55874">
    <property type="entry name" value="ATPase domain of HSP90 chaperone/DNA topoisomerase II/histidine kinase"/>
    <property type="match status" value="1"/>
</dbReference>
<evidence type="ECO:0000256" key="11">
    <source>
        <dbReference type="SAM" id="Phobius"/>
    </source>
</evidence>
<dbReference type="OrthoDB" id="9803190at2"/>
<comment type="function">
    <text evidence="8">May play the central regulatory role in sporulation. It may be an element of the effector pathway responsible for the activation of sporulation genes in response to nutritional stress. Spo0A may act in concert with spo0H (a sigma factor) to control the expression of some genes that are critical to the sporulation process.</text>
</comment>
<dbReference type="InterPro" id="IPR036890">
    <property type="entry name" value="HATPase_C_sf"/>
</dbReference>
<feature type="modified residue" description="4-aspartylphosphate" evidence="10">
    <location>
        <position position="533"/>
    </location>
</feature>
<dbReference type="EMBL" id="QVLV01000020">
    <property type="protein sequence ID" value="RGE56879.1"/>
    <property type="molecule type" value="Genomic_DNA"/>
</dbReference>
<evidence type="ECO:0000259" key="12">
    <source>
        <dbReference type="PROSITE" id="PS50109"/>
    </source>
</evidence>
<dbReference type="GO" id="GO:0000155">
    <property type="term" value="F:phosphorelay sensor kinase activity"/>
    <property type="evidence" value="ECO:0007669"/>
    <property type="project" value="InterPro"/>
</dbReference>
<dbReference type="InterPro" id="IPR001789">
    <property type="entry name" value="Sig_transdc_resp-reg_receiver"/>
</dbReference>
<dbReference type="AlphaFoldDB" id="A0A3E3IF59"/>
<accession>A0A3E3IF59</accession>
<evidence type="ECO:0000256" key="3">
    <source>
        <dbReference type="ARBA" id="ARBA00012438"/>
    </source>
</evidence>
<reference evidence="15 17" key="1">
    <citation type="submission" date="2018-08" db="EMBL/GenBank/DDBJ databases">
        <title>A genome reference for cultivated species of the human gut microbiota.</title>
        <authorList>
            <person name="Zou Y."/>
            <person name="Xue W."/>
            <person name="Luo G."/>
        </authorList>
    </citation>
    <scope>NUCLEOTIDE SEQUENCE [LARGE SCALE GENOMIC DNA]</scope>
    <source>
        <strain evidence="15 17">AF26-4BH</strain>
        <strain evidence="14">TF05-5AC</strain>
    </source>
</reference>
<keyword evidence="11" id="KW-0812">Transmembrane</keyword>
<dbReference type="Pfam" id="PF00512">
    <property type="entry name" value="HisKA"/>
    <property type="match status" value="1"/>
</dbReference>
<dbReference type="Proteomes" id="UP000261166">
    <property type="component" value="Unassembled WGS sequence"/>
</dbReference>
<dbReference type="Gene3D" id="3.40.50.2300">
    <property type="match status" value="2"/>
</dbReference>
<dbReference type="EC" id="2.7.13.3" evidence="3"/>
<dbReference type="PRINTS" id="PR00344">
    <property type="entry name" value="BCTRLSENSOR"/>
</dbReference>
<keyword evidence="6 15" id="KW-0808">Transferase</keyword>
<dbReference type="EMBL" id="QVLU01000033">
    <property type="protein sequence ID" value="RGE65672.1"/>
    <property type="molecule type" value="Genomic_DNA"/>
</dbReference>
<keyword evidence="5 10" id="KW-0597">Phosphoprotein</keyword>
<keyword evidence="11" id="KW-1133">Transmembrane helix</keyword>
<dbReference type="SMART" id="SM00388">
    <property type="entry name" value="HisKA"/>
    <property type="match status" value="1"/>
</dbReference>
<feature type="domain" description="Response regulatory" evidence="13">
    <location>
        <begin position="479"/>
        <end position="599"/>
    </location>
</feature>
<name>A0A3E3IF59_9FIRM</name>
<dbReference type="PANTHER" id="PTHR45339">
    <property type="entry name" value="HYBRID SIGNAL TRANSDUCTION HISTIDINE KINASE J"/>
    <property type="match status" value="1"/>
</dbReference>
<dbReference type="Proteomes" id="UP000260812">
    <property type="component" value="Unassembled WGS sequence"/>
</dbReference>
<evidence type="ECO:0000256" key="7">
    <source>
        <dbReference type="ARBA" id="ARBA00023012"/>
    </source>
</evidence>
<evidence type="ECO:0000313" key="16">
    <source>
        <dbReference type="Proteomes" id="UP000260812"/>
    </source>
</evidence>
<keyword evidence="7" id="KW-0902">Two-component regulatory system</keyword>
<gene>
    <name evidence="15" type="ORF">DWY69_25485</name>
    <name evidence="14" type="ORF">DXC51_22225</name>
</gene>
<dbReference type="PROSITE" id="PS50109">
    <property type="entry name" value="HIS_KIN"/>
    <property type="match status" value="1"/>
</dbReference>
<dbReference type="FunFam" id="3.30.565.10:FF:000010">
    <property type="entry name" value="Sensor histidine kinase RcsC"/>
    <property type="match status" value="1"/>
</dbReference>
<dbReference type="SMART" id="SM00387">
    <property type="entry name" value="HATPase_c"/>
    <property type="match status" value="1"/>
</dbReference>
<dbReference type="Gene3D" id="3.30.565.10">
    <property type="entry name" value="Histidine kinase-like ATPase, C-terminal domain"/>
    <property type="match status" value="1"/>
</dbReference>
<evidence type="ECO:0000256" key="1">
    <source>
        <dbReference type="ARBA" id="ARBA00000085"/>
    </source>
</evidence>
<dbReference type="CDD" id="cd16922">
    <property type="entry name" value="HATPase_EvgS-ArcB-TorS-like"/>
    <property type="match status" value="1"/>
</dbReference>
<dbReference type="InterPro" id="IPR003661">
    <property type="entry name" value="HisK_dim/P_dom"/>
</dbReference>
<feature type="domain" description="Response regulatory" evidence="13">
    <location>
        <begin position="620"/>
        <end position="741"/>
    </location>
</feature>
<dbReference type="InterPro" id="IPR036097">
    <property type="entry name" value="HisK_dim/P_sf"/>
</dbReference>
<dbReference type="Pfam" id="PF00072">
    <property type="entry name" value="Response_reg"/>
    <property type="match status" value="2"/>
</dbReference>
<evidence type="ECO:0000256" key="4">
    <source>
        <dbReference type="ARBA" id="ARBA00018672"/>
    </source>
</evidence>
<keyword evidence="16" id="KW-1185">Reference proteome</keyword>
<evidence type="ECO:0000256" key="5">
    <source>
        <dbReference type="ARBA" id="ARBA00022553"/>
    </source>
</evidence>
<evidence type="ECO:0000256" key="2">
    <source>
        <dbReference type="ARBA" id="ARBA00006402"/>
    </source>
</evidence>
<dbReference type="InterPro" id="IPR003594">
    <property type="entry name" value="HATPase_dom"/>
</dbReference>
<evidence type="ECO:0000313" key="14">
    <source>
        <dbReference type="EMBL" id="RGE56879.1"/>
    </source>
</evidence>
<keyword evidence="11" id="KW-0472">Membrane</keyword>
<dbReference type="Gene3D" id="1.10.287.130">
    <property type="match status" value="1"/>
</dbReference>
<comment type="catalytic activity">
    <reaction evidence="1">
        <text>ATP + protein L-histidine = ADP + protein N-phospho-L-histidine.</text>
        <dbReference type="EC" id="2.7.13.3"/>
    </reaction>
</comment>
<proteinExistence type="inferred from homology"/>
<dbReference type="SMART" id="SM00448">
    <property type="entry name" value="REC"/>
    <property type="match status" value="2"/>
</dbReference>
<feature type="domain" description="Histidine kinase" evidence="12">
    <location>
        <begin position="240"/>
        <end position="463"/>
    </location>
</feature>
<organism evidence="15 17">
    <name type="scientific">Eisenbergiella massiliensis</name>
    <dbReference type="NCBI Taxonomy" id="1720294"/>
    <lineage>
        <taxon>Bacteria</taxon>
        <taxon>Bacillati</taxon>
        <taxon>Bacillota</taxon>
        <taxon>Clostridia</taxon>
        <taxon>Lachnospirales</taxon>
        <taxon>Lachnospiraceae</taxon>
        <taxon>Eisenbergiella</taxon>
    </lineage>
</organism>
<comment type="caution">
    <text evidence="15">The sequence shown here is derived from an EMBL/GenBank/DDBJ whole genome shotgun (WGS) entry which is preliminary data.</text>
</comment>
<dbReference type="InterPro" id="IPR005467">
    <property type="entry name" value="His_kinase_dom"/>
</dbReference>
<dbReference type="InterPro" id="IPR011006">
    <property type="entry name" value="CheY-like_superfamily"/>
</dbReference>
<evidence type="ECO:0000256" key="8">
    <source>
        <dbReference type="ARBA" id="ARBA00024867"/>
    </source>
</evidence>
<evidence type="ECO:0000256" key="10">
    <source>
        <dbReference type="PROSITE-ProRule" id="PRU00169"/>
    </source>
</evidence>
<feature type="transmembrane region" description="Helical" evidence="11">
    <location>
        <begin position="14"/>
        <end position="34"/>
    </location>
</feature>
<protein>
    <recommendedName>
        <fullName evidence="9">Circadian input-output histidine kinase CikA</fullName>
        <ecNumber evidence="3">2.7.13.3</ecNumber>
    </recommendedName>
    <alternativeName>
        <fullName evidence="4">Stage 0 sporulation protein A homolog</fullName>
    </alternativeName>
</protein>
<dbReference type="RefSeq" id="WP_021634892.1">
    <property type="nucleotide sequence ID" value="NZ_CANNOQ010000048.1"/>
</dbReference>
<comment type="similarity">
    <text evidence="2">In the N-terminal section; belongs to the phytochrome family.</text>
</comment>
<evidence type="ECO:0000313" key="17">
    <source>
        <dbReference type="Proteomes" id="UP000261166"/>
    </source>
</evidence>
<feature type="transmembrane region" description="Helical" evidence="11">
    <location>
        <begin position="181"/>
        <end position="201"/>
    </location>
</feature>
<feature type="modified residue" description="4-aspartylphosphate" evidence="10">
    <location>
        <position position="672"/>
    </location>
</feature>
<dbReference type="InterPro" id="IPR004358">
    <property type="entry name" value="Sig_transdc_His_kin-like_C"/>
</dbReference>
<evidence type="ECO:0000313" key="15">
    <source>
        <dbReference type="EMBL" id="RGE65672.1"/>
    </source>
</evidence>